<dbReference type="GO" id="GO:0030313">
    <property type="term" value="C:cell envelope"/>
    <property type="evidence" value="ECO:0007669"/>
    <property type="project" value="UniProtKB-SubCell"/>
</dbReference>
<dbReference type="Pfam" id="PF09479">
    <property type="entry name" value="Flg_new"/>
    <property type="match status" value="2"/>
</dbReference>
<evidence type="ECO:0000313" key="4">
    <source>
        <dbReference type="Proteomes" id="UP000824111"/>
    </source>
</evidence>
<reference evidence="3" key="2">
    <citation type="journal article" date="2021" name="PeerJ">
        <title>Extensive microbial diversity within the chicken gut microbiome revealed by metagenomics and culture.</title>
        <authorList>
            <person name="Gilroy R."/>
            <person name="Ravi A."/>
            <person name="Getino M."/>
            <person name="Pursley I."/>
            <person name="Horton D.L."/>
            <person name="Alikhan N.F."/>
            <person name="Baker D."/>
            <person name="Gharbi K."/>
            <person name="Hall N."/>
            <person name="Watson M."/>
            <person name="Adriaenssens E.M."/>
            <person name="Foster-Nyarko E."/>
            <person name="Jarju S."/>
            <person name="Secka A."/>
            <person name="Antonio M."/>
            <person name="Oren A."/>
            <person name="Chaudhuri R.R."/>
            <person name="La Ragione R."/>
            <person name="Hildebrand F."/>
            <person name="Pallen M.J."/>
        </authorList>
    </citation>
    <scope>NUCLEOTIDE SEQUENCE</scope>
    <source>
        <strain evidence="3">ChiSjej4B22-9803</strain>
    </source>
</reference>
<protein>
    <submittedName>
        <fullName evidence="3">InlB B-repeat-containing protein</fullName>
    </submittedName>
</protein>
<organism evidence="3 4">
    <name type="scientific">Candidatus Avimonoglobus intestinipullorum</name>
    <dbReference type="NCBI Taxonomy" id="2840699"/>
    <lineage>
        <taxon>Bacteria</taxon>
        <taxon>Bacillati</taxon>
        <taxon>Bacillota</taxon>
        <taxon>Clostridia</taxon>
        <taxon>Eubacteriales</taxon>
        <taxon>Candidatus Avimonoglobus</taxon>
    </lineage>
</organism>
<feature type="signal peptide" evidence="2">
    <location>
        <begin position="1"/>
        <end position="25"/>
    </location>
</feature>
<keyword evidence="2" id="KW-0732">Signal</keyword>
<dbReference type="NCBIfam" id="TIGR02543">
    <property type="entry name" value="List_Bact_rpt"/>
    <property type="match status" value="1"/>
</dbReference>
<comment type="subcellular location">
    <subcellularLocation>
        <location evidence="1">Cell envelope</location>
    </subcellularLocation>
</comment>
<comment type="caution">
    <text evidence="3">The sequence shown here is derived from an EMBL/GenBank/DDBJ whole genome shotgun (WGS) entry which is preliminary data.</text>
</comment>
<accession>A0A9D1S6J9</accession>
<evidence type="ECO:0000256" key="1">
    <source>
        <dbReference type="ARBA" id="ARBA00004196"/>
    </source>
</evidence>
<evidence type="ECO:0000256" key="2">
    <source>
        <dbReference type="SAM" id="SignalP"/>
    </source>
</evidence>
<dbReference type="InterPro" id="IPR042229">
    <property type="entry name" value="Listeria/Bacterioides_rpt_sf"/>
</dbReference>
<gene>
    <name evidence="3" type="ORF">IAB04_03385</name>
</gene>
<reference evidence="3" key="1">
    <citation type="submission" date="2020-10" db="EMBL/GenBank/DDBJ databases">
        <authorList>
            <person name="Gilroy R."/>
        </authorList>
    </citation>
    <scope>NUCLEOTIDE SEQUENCE</scope>
    <source>
        <strain evidence="3">ChiSjej4B22-9803</strain>
    </source>
</reference>
<name>A0A9D1S6J9_9FIRM</name>
<feature type="chain" id="PRO_5039659943" evidence="2">
    <location>
        <begin position="26"/>
        <end position="446"/>
    </location>
</feature>
<proteinExistence type="predicted"/>
<dbReference type="InterPro" id="IPR013378">
    <property type="entry name" value="InlB-like_B-rpt"/>
</dbReference>
<dbReference type="AlphaFoldDB" id="A0A9D1S6J9"/>
<dbReference type="Proteomes" id="UP000824111">
    <property type="component" value="Unassembled WGS sequence"/>
</dbReference>
<evidence type="ECO:0000313" key="3">
    <source>
        <dbReference type="EMBL" id="HIU48382.1"/>
    </source>
</evidence>
<dbReference type="EMBL" id="DVND01000090">
    <property type="protein sequence ID" value="HIU48382.1"/>
    <property type="molecule type" value="Genomic_DNA"/>
</dbReference>
<dbReference type="Gene3D" id="2.60.40.4270">
    <property type="entry name" value="Listeria-Bacteroides repeat domain"/>
    <property type="match status" value="2"/>
</dbReference>
<sequence>MKQKMKYLLFICLSFVLCGLQHVLADDGTALEVPRIREGQEMQEVTVSPNWRDALEPGAIYEVDVSEWFEGEGALTYHWLQEEAIGDFRLDAATGALEFRPWCKDVGKTAYIEVYAKNEAGESEHVQLSIYIDKAQNAPDTEYTVVKDTYKEQQPGGLIQGPYDKYAFAAKMQLHDNKILMVYLGGQEIAYKLEEERYPTTGFKIFSIAPEDVSGLAFGEHVVKIIMSGGVDVEFPVYVQETKKQCTVTYVAFRPGDNTTTGLLWMDQISCVEGEAVVQPTYTDLEHYTFAGWWSIEDDPADSKEYTSETPIYSDVALRAKWEPKAYAVTFINGGAAYAEYDIAYGEAIPLPSAPQKAGYRFIGWYSGENGDGTKLEEGTAAEGPLTLYAHWSKTSSGSLRNTQHTQAEKTETEEPYRAVFDYEHLWELLETPVKIFVKLLVLFPA</sequence>